<accession>A0A7X2NUH8</accession>
<evidence type="ECO:0000256" key="3">
    <source>
        <dbReference type="ARBA" id="ARBA00022448"/>
    </source>
</evidence>
<dbReference type="AlphaFoldDB" id="A0A7X2NUH8"/>
<evidence type="ECO:0000256" key="4">
    <source>
        <dbReference type="ARBA" id="ARBA00022475"/>
    </source>
</evidence>
<evidence type="ECO:0000256" key="2">
    <source>
        <dbReference type="ARBA" id="ARBA00007069"/>
    </source>
</evidence>
<feature type="transmembrane region" description="Helical" evidence="8">
    <location>
        <begin position="93"/>
        <end position="114"/>
    </location>
</feature>
<feature type="transmembrane region" description="Helical" evidence="8">
    <location>
        <begin position="63"/>
        <end position="81"/>
    </location>
</feature>
<keyword evidence="11" id="KW-1185">Reference proteome</keyword>
<protein>
    <submittedName>
        <fullName evidence="10">ABC transporter permease</fullName>
    </submittedName>
</protein>
<dbReference type="InterPro" id="IPR035906">
    <property type="entry name" value="MetI-like_sf"/>
</dbReference>
<evidence type="ECO:0000256" key="8">
    <source>
        <dbReference type="RuleBase" id="RU363032"/>
    </source>
</evidence>
<feature type="transmembrane region" description="Helical" evidence="8">
    <location>
        <begin position="20"/>
        <end position="42"/>
    </location>
</feature>
<reference evidence="10 11" key="1">
    <citation type="submission" date="2019-08" db="EMBL/GenBank/DDBJ databases">
        <title>In-depth cultivation of the pig gut microbiome towards novel bacterial diversity and tailored functional studies.</title>
        <authorList>
            <person name="Wylensek D."/>
            <person name="Hitch T.C.A."/>
            <person name="Clavel T."/>
        </authorList>
    </citation>
    <scope>NUCLEOTIDE SEQUENCE [LARGE SCALE GENOMIC DNA]</scope>
    <source>
        <strain evidence="10 11">Oil+RF-744-GAM-WT-6</strain>
    </source>
</reference>
<evidence type="ECO:0000256" key="5">
    <source>
        <dbReference type="ARBA" id="ARBA00022692"/>
    </source>
</evidence>
<organism evidence="10 11">
    <name type="scientific">Stecheria intestinalis</name>
    <dbReference type="NCBI Taxonomy" id="2606630"/>
    <lineage>
        <taxon>Bacteria</taxon>
        <taxon>Bacillati</taxon>
        <taxon>Bacillota</taxon>
        <taxon>Erysipelotrichia</taxon>
        <taxon>Erysipelotrichales</taxon>
        <taxon>Erysipelotrichaceae</taxon>
        <taxon>Stecheria</taxon>
    </lineage>
</organism>
<gene>
    <name evidence="10" type="ORF">FYJ51_12575</name>
</gene>
<dbReference type="PROSITE" id="PS50928">
    <property type="entry name" value="ABC_TM1"/>
    <property type="match status" value="1"/>
</dbReference>
<dbReference type="Gene3D" id="1.10.3720.10">
    <property type="entry name" value="MetI-like"/>
    <property type="match status" value="1"/>
</dbReference>
<evidence type="ECO:0000256" key="1">
    <source>
        <dbReference type="ARBA" id="ARBA00004651"/>
    </source>
</evidence>
<comment type="similarity">
    <text evidence="2">Belongs to the binding-protein-dependent transport system permease family. CysTW subfamily.</text>
</comment>
<dbReference type="GO" id="GO:0048473">
    <property type="term" value="P:D-methionine transmembrane transport"/>
    <property type="evidence" value="ECO:0007669"/>
    <property type="project" value="TreeGrafter"/>
</dbReference>
<keyword evidence="7 8" id="KW-0472">Membrane</keyword>
<feature type="transmembrane region" description="Helical" evidence="8">
    <location>
        <begin position="160"/>
        <end position="182"/>
    </location>
</feature>
<dbReference type="InterPro" id="IPR051322">
    <property type="entry name" value="AA_ABC_Transporter_Permease"/>
</dbReference>
<dbReference type="Pfam" id="PF00528">
    <property type="entry name" value="BPD_transp_1"/>
    <property type="match status" value="1"/>
</dbReference>
<evidence type="ECO:0000313" key="10">
    <source>
        <dbReference type="EMBL" id="MSS59728.1"/>
    </source>
</evidence>
<feature type="transmembrane region" description="Helical" evidence="8">
    <location>
        <begin position="135"/>
        <end position="154"/>
    </location>
</feature>
<dbReference type="CDD" id="cd06261">
    <property type="entry name" value="TM_PBP2"/>
    <property type="match status" value="1"/>
</dbReference>
<dbReference type="NCBIfam" id="NF008049">
    <property type="entry name" value="PRK10782.1"/>
    <property type="match status" value="1"/>
</dbReference>
<dbReference type="SUPFAM" id="SSF161098">
    <property type="entry name" value="MetI-like"/>
    <property type="match status" value="1"/>
</dbReference>
<dbReference type="FunFam" id="1.10.3720.10:FF:000002">
    <property type="entry name" value="D-methionine ABC transporter permease MetI"/>
    <property type="match status" value="1"/>
</dbReference>
<keyword evidence="6 8" id="KW-1133">Transmembrane helix</keyword>
<dbReference type="EMBL" id="VUMN01000046">
    <property type="protein sequence ID" value="MSS59728.1"/>
    <property type="molecule type" value="Genomic_DNA"/>
</dbReference>
<sequence>MIESTLNVEQLLQAVWETVYMTFVSLFFAAIFGLLIGILLYCTQTGGLLQNKVLNRIVDIIVNVLRAIPFLILLILLIPLTRALVGTMLGAKAALPPLIFASTPFFARMCVIAFQDVDKGTIEAAKSMGATNSQIIFKVLLPESMPAIVSGIAVTGISLVGYTAMAGAIGAGGLGNLAYMYGFARRNDAILYSSTVIIVLIVFVIQWVGDAVVKKIDKR</sequence>
<keyword evidence="5 8" id="KW-0812">Transmembrane</keyword>
<comment type="subcellular location">
    <subcellularLocation>
        <location evidence="1 8">Cell membrane</location>
        <topology evidence="1 8">Multi-pass membrane protein</topology>
    </subcellularLocation>
</comment>
<dbReference type="RefSeq" id="WP_154505939.1">
    <property type="nucleotide sequence ID" value="NZ_VUMN01000046.1"/>
</dbReference>
<feature type="domain" description="ABC transmembrane type-1" evidence="9">
    <location>
        <begin position="15"/>
        <end position="209"/>
    </location>
</feature>
<keyword evidence="3 8" id="KW-0813">Transport</keyword>
<name>A0A7X2NUH8_9FIRM</name>
<keyword evidence="4" id="KW-1003">Cell membrane</keyword>
<evidence type="ECO:0000259" key="9">
    <source>
        <dbReference type="PROSITE" id="PS50928"/>
    </source>
</evidence>
<evidence type="ECO:0000256" key="7">
    <source>
        <dbReference type="ARBA" id="ARBA00023136"/>
    </source>
</evidence>
<evidence type="ECO:0000313" key="11">
    <source>
        <dbReference type="Proteomes" id="UP000461880"/>
    </source>
</evidence>
<dbReference type="PANTHER" id="PTHR30450">
    <property type="entry name" value="ABC TRANSPORTER PERMEASE"/>
    <property type="match status" value="1"/>
</dbReference>
<dbReference type="InterPro" id="IPR000515">
    <property type="entry name" value="MetI-like"/>
</dbReference>
<dbReference type="GO" id="GO:0005886">
    <property type="term" value="C:plasma membrane"/>
    <property type="evidence" value="ECO:0007669"/>
    <property type="project" value="UniProtKB-SubCell"/>
</dbReference>
<comment type="caution">
    <text evidence="10">The sequence shown here is derived from an EMBL/GenBank/DDBJ whole genome shotgun (WGS) entry which is preliminary data.</text>
</comment>
<feature type="transmembrane region" description="Helical" evidence="8">
    <location>
        <begin position="189"/>
        <end position="209"/>
    </location>
</feature>
<proteinExistence type="inferred from homology"/>
<evidence type="ECO:0000256" key="6">
    <source>
        <dbReference type="ARBA" id="ARBA00022989"/>
    </source>
</evidence>
<dbReference type="PANTHER" id="PTHR30450:SF1">
    <property type="entry name" value="D-METHIONINE TRANSPORT SYSTEM PERMEASE PROTEIN METI-RELATED"/>
    <property type="match status" value="1"/>
</dbReference>
<dbReference type="Proteomes" id="UP000461880">
    <property type="component" value="Unassembled WGS sequence"/>
</dbReference>